<comment type="caution">
    <text evidence="4">The sequence shown here is derived from an EMBL/GenBank/DDBJ whole genome shotgun (WGS) entry which is preliminary data.</text>
</comment>
<feature type="compositionally biased region" description="Basic and acidic residues" evidence="3">
    <location>
        <begin position="14"/>
        <end position="26"/>
    </location>
</feature>
<protein>
    <recommendedName>
        <fullName evidence="6">Bicaudal D-related protein homolog</fullName>
    </recommendedName>
</protein>
<reference evidence="4" key="1">
    <citation type="journal article" date="2020" name="J Insects Food Feed">
        <title>The yellow mealworm (Tenebrio molitor) genome: a resource for the emerging insects as food and feed industry.</title>
        <authorList>
            <person name="Eriksson T."/>
            <person name="Andere A."/>
            <person name="Kelstrup H."/>
            <person name="Emery V."/>
            <person name="Picard C."/>
        </authorList>
    </citation>
    <scope>NUCLEOTIDE SEQUENCE</scope>
    <source>
        <strain evidence="4">Stoneville</strain>
        <tissue evidence="4">Whole head</tissue>
    </source>
</reference>
<evidence type="ECO:0000313" key="5">
    <source>
        <dbReference type="Proteomes" id="UP000719412"/>
    </source>
</evidence>
<accession>A0A8J6HA30</accession>
<feature type="coiled-coil region" evidence="2">
    <location>
        <begin position="451"/>
        <end position="499"/>
    </location>
</feature>
<dbReference type="PANTHER" id="PTHR32123">
    <property type="entry name" value="BICD FAMILY-LIKE CARGO ADAPTER"/>
    <property type="match status" value="1"/>
</dbReference>
<dbReference type="EMBL" id="JABDTM020027112">
    <property type="protein sequence ID" value="KAH0811004.1"/>
    <property type="molecule type" value="Genomic_DNA"/>
</dbReference>
<feature type="coiled-coil region" evidence="2">
    <location>
        <begin position="370"/>
        <end position="425"/>
    </location>
</feature>
<name>A0A8J6HA30_TENMO</name>
<evidence type="ECO:0000256" key="3">
    <source>
        <dbReference type="SAM" id="MobiDB-lite"/>
    </source>
</evidence>
<keyword evidence="1 2" id="KW-0175">Coiled coil</keyword>
<evidence type="ECO:0000256" key="2">
    <source>
        <dbReference type="SAM" id="Coils"/>
    </source>
</evidence>
<proteinExistence type="predicted"/>
<feature type="region of interest" description="Disordered" evidence="3">
    <location>
        <begin position="52"/>
        <end position="72"/>
    </location>
</feature>
<dbReference type="InterPro" id="IPR051149">
    <property type="entry name" value="Spindly/BICDR_Dynein_Adapter"/>
</dbReference>
<reference evidence="4" key="2">
    <citation type="submission" date="2021-08" db="EMBL/GenBank/DDBJ databases">
        <authorList>
            <person name="Eriksson T."/>
        </authorList>
    </citation>
    <scope>NUCLEOTIDE SEQUENCE</scope>
    <source>
        <strain evidence="4">Stoneville</strain>
        <tissue evidence="4">Whole head</tissue>
    </source>
</reference>
<dbReference type="AlphaFoldDB" id="A0A8J6HA30"/>
<evidence type="ECO:0000256" key="1">
    <source>
        <dbReference type="ARBA" id="ARBA00023054"/>
    </source>
</evidence>
<feature type="coiled-coil region" evidence="2">
    <location>
        <begin position="91"/>
        <end position="245"/>
    </location>
</feature>
<feature type="region of interest" description="Disordered" evidence="3">
    <location>
        <begin position="1"/>
        <end position="37"/>
    </location>
</feature>
<dbReference type="Proteomes" id="UP000719412">
    <property type="component" value="Unassembled WGS sequence"/>
</dbReference>
<evidence type="ECO:0008006" key="6">
    <source>
        <dbReference type="Google" id="ProtNLM"/>
    </source>
</evidence>
<evidence type="ECO:0000313" key="4">
    <source>
        <dbReference type="EMBL" id="KAH0811004.1"/>
    </source>
</evidence>
<dbReference type="PANTHER" id="PTHR32123:SF13">
    <property type="entry name" value="BICAUDAL D-RELATED PROTEIN HOMOLOG"/>
    <property type="match status" value="1"/>
</dbReference>
<gene>
    <name evidence="4" type="ORF">GEV33_011784</name>
</gene>
<sequence>MSFPSEEPVAPRFCRSDSSKNDETQPDRFPPNRKRLKRGSIFVAFPATRVEKNAGNGTPAHLARSAPSHPLPPIVEEQKSSTLSIVHSVYREAVEQDRHLLKRKLANKESEFEGRILELQNDIAELSNKLATKESLLKQWDRDKSTLVAELNAQNARLTSQLKEAAAVEGQLQQQIDHLKEECALGKINLHEHMSSVDGLRDELDLVTEKNKELERRLHLAAAERDTLANALEEASDRILLLERHAREQDLRYQHSLKDYSLPQETLSVEDRLNGKLQPVTERARNGEAGEQRSLLAEMDISEPTLSQECMSVYRQLRSLVQQLKSHNDDDSGLHSDCSTTSFEENAQFSAGLLSEVAQELVGLVLDTDVVRLLERLEQARREIQERDVELARRSEKMMELSSKVSVCEVELQAALEERDRARNDASHSSLAQEDVVVRAREDRDLAIQRKTKAEVELAKTRVELMQANSQLLEAIQQKVELSQQLEQWQMDMQELLDEQLKSKLTSQEMTMKQIVQTPVAPPRRRLLSFFLR</sequence>
<keyword evidence="5" id="KW-1185">Reference proteome</keyword>
<organism evidence="4 5">
    <name type="scientific">Tenebrio molitor</name>
    <name type="common">Yellow mealworm beetle</name>
    <dbReference type="NCBI Taxonomy" id="7067"/>
    <lineage>
        <taxon>Eukaryota</taxon>
        <taxon>Metazoa</taxon>
        <taxon>Ecdysozoa</taxon>
        <taxon>Arthropoda</taxon>
        <taxon>Hexapoda</taxon>
        <taxon>Insecta</taxon>
        <taxon>Pterygota</taxon>
        <taxon>Neoptera</taxon>
        <taxon>Endopterygota</taxon>
        <taxon>Coleoptera</taxon>
        <taxon>Polyphaga</taxon>
        <taxon>Cucujiformia</taxon>
        <taxon>Tenebrionidae</taxon>
        <taxon>Tenebrio</taxon>
    </lineage>
</organism>